<accession>A0A2T3A5E2</accession>
<proteinExistence type="predicted"/>
<gene>
    <name evidence="2" type="ORF">BD289DRAFT_291011</name>
</gene>
<evidence type="ECO:0000313" key="2">
    <source>
        <dbReference type="EMBL" id="PSR83215.1"/>
    </source>
</evidence>
<name>A0A2T3A5E2_9PEZI</name>
<keyword evidence="3" id="KW-1185">Reference proteome</keyword>
<dbReference type="InParanoid" id="A0A2T3A5E2"/>
<protein>
    <submittedName>
        <fullName evidence="2">Uncharacterized protein</fullName>
    </submittedName>
</protein>
<reference evidence="2 3" key="1">
    <citation type="journal article" date="2018" name="Mycol. Prog.">
        <title>Coniella lustricola, a new species from submerged detritus.</title>
        <authorList>
            <person name="Raudabaugh D.B."/>
            <person name="Iturriaga T."/>
            <person name="Carver A."/>
            <person name="Mondo S."/>
            <person name="Pangilinan J."/>
            <person name="Lipzen A."/>
            <person name="He G."/>
            <person name="Amirebrahimi M."/>
            <person name="Grigoriev I.V."/>
            <person name="Miller A.N."/>
        </authorList>
    </citation>
    <scope>NUCLEOTIDE SEQUENCE [LARGE SCALE GENOMIC DNA]</scope>
    <source>
        <strain evidence="2 3">B22-T-1</strain>
    </source>
</reference>
<feature type="region of interest" description="Disordered" evidence="1">
    <location>
        <begin position="138"/>
        <end position="216"/>
    </location>
</feature>
<dbReference type="EMBL" id="KZ678464">
    <property type="protein sequence ID" value="PSR83215.1"/>
    <property type="molecule type" value="Genomic_DNA"/>
</dbReference>
<dbReference type="AlphaFoldDB" id="A0A2T3A5E2"/>
<sequence>MINVKRAALPLPFPTISYSLLRLPHLPIGERTHHKQYESVPSLGSSEVLRRLSPGGHIRACRTPQRVDLEIVKLSNLFDFFIVDVFIVTTCYAMPHPPSLGFGDRIQRQGQRVILPDSPFPKIDTQNKNAIKRLVTKSPPPLNNRLHHDFPSPVPFQKPTLRIPGHESDRVKRPVTRFLPYNAGTVNAERERNKERSKKLQKNCSRLLPQRERKER</sequence>
<organism evidence="2 3">
    <name type="scientific">Coniella lustricola</name>
    <dbReference type="NCBI Taxonomy" id="2025994"/>
    <lineage>
        <taxon>Eukaryota</taxon>
        <taxon>Fungi</taxon>
        <taxon>Dikarya</taxon>
        <taxon>Ascomycota</taxon>
        <taxon>Pezizomycotina</taxon>
        <taxon>Sordariomycetes</taxon>
        <taxon>Sordariomycetidae</taxon>
        <taxon>Diaporthales</taxon>
        <taxon>Schizoparmaceae</taxon>
        <taxon>Coniella</taxon>
    </lineage>
</organism>
<dbReference type="Proteomes" id="UP000241462">
    <property type="component" value="Unassembled WGS sequence"/>
</dbReference>
<evidence type="ECO:0000313" key="3">
    <source>
        <dbReference type="Proteomes" id="UP000241462"/>
    </source>
</evidence>
<evidence type="ECO:0000256" key="1">
    <source>
        <dbReference type="SAM" id="MobiDB-lite"/>
    </source>
</evidence>